<protein>
    <submittedName>
        <fullName evidence="2">Repressor LexA</fullName>
    </submittedName>
</protein>
<gene>
    <name evidence="2" type="ORF">ESZ50_09905</name>
</gene>
<evidence type="ECO:0000313" key="2">
    <source>
        <dbReference type="EMBL" id="TYC48078.1"/>
    </source>
</evidence>
<dbReference type="AlphaFoldDB" id="A0A6C2C251"/>
<dbReference type="InterPro" id="IPR036390">
    <property type="entry name" value="WH_DNA-bd_sf"/>
</dbReference>
<comment type="caution">
    <text evidence="2">The sequence shown here is derived from an EMBL/GenBank/DDBJ whole genome shotgun (WGS) entry which is preliminary data.</text>
</comment>
<feature type="domain" description="LexA repressor DNA-binding" evidence="1">
    <location>
        <begin position="6"/>
        <end position="64"/>
    </location>
</feature>
<reference evidence="2 3" key="1">
    <citation type="submission" date="2019-01" db="EMBL/GenBank/DDBJ databases">
        <title>Weissella sp. nov., a novel lactic acid bacterium isolated from animal feces.</title>
        <authorList>
            <person name="Wang L.-T."/>
        </authorList>
    </citation>
    <scope>NUCLEOTIDE SEQUENCE [LARGE SCALE GENOMIC DNA]</scope>
    <source>
        <strain evidence="2 3">8H-2</strain>
    </source>
</reference>
<evidence type="ECO:0000259" key="1">
    <source>
        <dbReference type="Pfam" id="PF01726"/>
    </source>
</evidence>
<name>A0A6C2C251_9LACO</name>
<dbReference type="SUPFAM" id="SSF46785">
    <property type="entry name" value="Winged helix' DNA-binding domain"/>
    <property type="match status" value="1"/>
</dbReference>
<dbReference type="GO" id="GO:0006508">
    <property type="term" value="P:proteolysis"/>
    <property type="evidence" value="ECO:0007669"/>
    <property type="project" value="InterPro"/>
</dbReference>
<dbReference type="Proteomes" id="UP000371977">
    <property type="component" value="Unassembled WGS sequence"/>
</dbReference>
<sequence length="174" mass="19009">MSERHETQYNVLKFIAGYLSTHGYAPTVREIGAGVGLTAPSTVHGHLARLERKGFLNRKANQSRSWEITASGYHFLAPIADTELELNITDDTNSTFPPDFGTNSAQFIFVQPNDSLINEHILAGDQLLISATTDASANVLKAYQDSNGTLLIDRALVGETFTLVGIVTAIYRQI</sequence>
<dbReference type="PANTHER" id="PTHR33516">
    <property type="entry name" value="LEXA REPRESSOR"/>
    <property type="match status" value="1"/>
</dbReference>
<dbReference type="InterPro" id="IPR006199">
    <property type="entry name" value="LexA_DNA-bd_dom"/>
</dbReference>
<dbReference type="Pfam" id="PF01726">
    <property type="entry name" value="LexA_DNA_bind"/>
    <property type="match status" value="1"/>
</dbReference>
<dbReference type="PANTHER" id="PTHR33516:SF2">
    <property type="entry name" value="LEXA REPRESSOR-RELATED"/>
    <property type="match status" value="1"/>
</dbReference>
<dbReference type="GO" id="GO:0004252">
    <property type="term" value="F:serine-type endopeptidase activity"/>
    <property type="evidence" value="ECO:0007669"/>
    <property type="project" value="InterPro"/>
</dbReference>
<dbReference type="InterPro" id="IPR050077">
    <property type="entry name" value="LexA_repressor"/>
</dbReference>
<organism evidence="2 3">
    <name type="scientific">Weissella muntiaci</name>
    <dbReference type="NCBI Taxonomy" id="2508881"/>
    <lineage>
        <taxon>Bacteria</taxon>
        <taxon>Bacillati</taxon>
        <taxon>Bacillota</taxon>
        <taxon>Bacilli</taxon>
        <taxon>Lactobacillales</taxon>
        <taxon>Lactobacillaceae</taxon>
        <taxon>Weissella</taxon>
    </lineage>
</organism>
<dbReference type="EMBL" id="SDGZ01000024">
    <property type="protein sequence ID" value="TYC48078.1"/>
    <property type="molecule type" value="Genomic_DNA"/>
</dbReference>
<dbReference type="OrthoDB" id="9802364at2"/>
<dbReference type="RefSeq" id="WP_148623541.1">
    <property type="nucleotide sequence ID" value="NZ_SDGZ01000024.1"/>
</dbReference>
<keyword evidence="3" id="KW-1185">Reference proteome</keyword>
<evidence type="ECO:0000313" key="3">
    <source>
        <dbReference type="Proteomes" id="UP000371977"/>
    </source>
</evidence>
<accession>A0A6C2C251</accession>
<dbReference type="InterPro" id="IPR036388">
    <property type="entry name" value="WH-like_DNA-bd_sf"/>
</dbReference>
<dbReference type="Gene3D" id="1.10.10.10">
    <property type="entry name" value="Winged helix-like DNA-binding domain superfamily/Winged helix DNA-binding domain"/>
    <property type="match status" value="1"/>
</dbReference>
<proteinExistence type="predicted"/>